<dbReference type="Proteomes" id="UP000439965">
    <property type="component" value="Unassembled WGS sequence"/>
</dbReference>
<keyword evidence="1" id="KW-0812">Transmembrane</keyword>
<dbReference type="RefSeq" id="WP_003127172.1">
    <property type="nucleotide sequence ID" value="NZ_BSYC01000002.1"/>
</dbReference>
<sequence length="136" mass="15539">MKNQIKLHYYPKVWASLLYLLLIFLALFAYLSKYLDITFFTAIYPDFYLHISNFSISLIIGLLGYFWLLMGVKFTYTLGLTIFLLIANLLSETVLGVMNTPDPLDMFFGFVGTLIAAVLLWVISKFGLKLAAEESQ</sequence>
<keyword evidence="1" id="KW-1133">Transmembrane helix</keyword>
<dbReference type="EMBL" id="JASUBT010000005">
    <property type="protein sequence ID" value="MDL4935861.1"/>
    <property type="molecule type" value="Genomic_DNA"/>
</dbReference>
<accession>A0A1L8TUP2</accession>
<dbReference type="EMBL" id="CP050485">
    <property type="protein sequence ID" value="QOG27271.1"/>
    <property type="molecule type" value="Genomic_DNA"/>
</dbReference>
<dbReference type="AlphaFoldDB" id="A0A1L8TUP2"/>
<dbReference type="Proteomes" id="UP000254807">
    <property type="component" value="Unassembled WGS sequence"/>
</dbReference>
<reference evidence="6 10" key="3">
    <citation type="submission" date="2020-03" db="EMBL/GenBank/DDBJ databases">
        <title>Characterization of ganglioside-mimicking enterococci.</title>
        <authorList>
            <person name="Patry R.T."/>
            <person name="Nothaft H."/>
            <person name="Bridger R."/>
            <person name="Shajahan A."/>
            <person name="Huynh S."/>
            <person name="Sanchez S."/>
            <person name="Azadi P."/>
            <person name="Cooper K."/>
            <person name="Miller W.G."/>
            <person name="Parker C.T."/>
            <person name="Wells L."/>
            <person name="Szymanski C.M."/>
        </authorList>
    </citation>
    <scope>NUCLEOTIDE SEQUENCE [LARGE SCALE GENOMIC DNA]</scope>
    <source>
        <strain evidence="6 10">EGM181</strain>
    </source>
</reference>
<reference evidence="3 13" key="6">
    <citation type="submission" date="2023-06" db="EMBL/GenBank/DDBJ databases">
        <title>Acute promotion of culturable opportunistic pathogens and persistent increase of antibiotic resistance following antibiotic exposure in mouse gut microbiota.</title>
        <authorList>
            <person name="Li L."/>
            <person name="Wang B."/>
            <person name="Sun Y."/>
            <person name="Wang M."/>
            <person name="Xu H."/>
        </authorList>
    </citation>
    <scope>NUCLEOTIDE SEQUENCE [LARGE SCALE GENOMIC DNA]</scope>
    <source>
        <strain evidence="3 13">CRI2_2</strain>
    </source>
</reference>
<evidence type="ECO:0000313" key="4">
    <source>
        <dbReference type="EMBL" id="MDT2689292.1"/>
    </source>
</evidence>
<keyword evidence="1" id="KW-0472">Membrane</keyword>
<protein>
    <submittedName>
        <fullName evidence="6">QueT transporter family protein</fullName>
    </submittedName>
</protein>
<evidence type="ECO:0000313" key="11">
    <source>
        <dbReference type="Proteomes" id="UP000571857"/>
    </source>
</evidence>
<dbReference type="EMBL" id="JARPZN010000002">
    <property type="protein sequence ID" value="MDT2689292.1"/>
    <property type="molecule type" value="Genomic_DNA"/>
</dbReference>
<organism evidence="4 12">
    <name type="scientific">Enterococcus gallinarum</name>
    <dbReference type="NCBI Taxonomy" id="1353"/>
    <lineage>
        <taxon>Bacteria</taxon>
        <taxon>Bacillati</taxon>
        <taxon>Bacillota</taxon>
        <taxon>Bacilli</taxon>
        <taxon>Lactobacillales</taxon>
        <taxon>Enterococcaceae</taxon>
        <taxon>Enterococcus</taxon>
    </lineage>
</organism>
<feature type="transmembrane region" description="Helical" evidence="1">
    <location>
        <begin position="51"/>
        <end position="69"/>
    </location>
</feature>
<name>A0A1L8TUP2_ENTGA</name>
<evidence type="ECO:0000313" key="7">
    <source>
        <dbReference type="EMBL" id="STD82603.1"/>
    </source>
</evidence>
<evidence type="ECO:0000313" key="5">
    <source>
        <dbReference type="EMBL" id="MXS24580.1"/>
    </source>
</evidence>
<dbReference type="EMBL" id="UFYW01000001">
    <property type="protein sequence ID" value="STD82603.1"/>
    <property type="molecule type" value="Genomic_DNA"/>
</dbReference>
<evidence type="ECO:0000313" key="12">
    <source>
        <dbReference type="Proteomes" id="UP001183682"/>
    </source>
</evidence>
<reference evidence="5 9" key="2">
    <citation type="submission" date="2019-04" db="EMBL/GenBank/DDBJ databases">
        <title>Step-wise assembly of the neonatal virome modulated by breast feeding.</title>
        <authorList>
            <person name="Liang G."/>
            <person name="Bushman F."/>
        </authorList>
    </citation>
    <scope>NUCLEOTIDE SEQUENCE [LARGE SCALE GENOMIC DNA]</scope>
    <source>
        <strain evidence="5 9">E3404</strain>
    </source>
</reference>
<dbReference type="OrthoDB" id="2195233at2"/>
<feature type="transmembrane region" description="Helical" evidence="1">
    <location>
        <begin position="76"/>
        <end position="98"/>
    </location>
</feature>
<evidence type="ECO:0000256" key="1">
    <source>
        <dbReference type="SAM" id="Phobius"/>
    </source>
</evidence>
<evidence type="ECO:0000313" key="9">
    <source>
        <dbReference type="Proteomes" id="UP000439965"/>
    </source>
</evidence>
<dbReference type="EMBL" id="WVTI01000001">
    <property type="protein sequence ID" value="MXS24580.1"/>
    <property type="molecule type" value="Genomic_DNA"/>
</dbReference>
<evidence type="ECO:0000313" key="2">
    <source>
        <dbReference type="EMBL" id="MBA0973416.1"/>
    </source>
</evidence>
<proteinExistence type="predicted"/>
<dbReference type="Proteomes" id="UP000571857">
    <property type="component" value="Unassembled WGS sequence"/>
</dbReference>
<evidence type="ECO:0000313" key="8">
    <source>
        <dbReference type="Proteomes" id="UP000254807"/>
    </source>
</evidence>
<dbReference type="Proteomes" id="UP001241571">
    <property type="component" value="Unassembled WGS sequence"/>
</dbReference>
<reference evidence="7 8" key="1">
    <citation type="submission" date="2018-06" db="EMBL/GenBank/DDBJ databases">
        <authorList>
            <consortium name="Pathogen Informatics"/>
            <person name="Doyle S."/>
        </authorList>
    </citation>
    <scope>NUCLEOTIDE SEQUENCE [LARGE SCALE GENOMIC DNA]</scope>
    <source>
        <strain evidence="7 8">NCTC12360</strain>
    </source>
</reference>
<reference evidence="4" key="5">
    <citation type="submission" date="2023-03" db="EMBL/GenBank/DDBJ databases">
        <authorList>
            <person name="Shen W."/>
            <person name="Cai J."/>
        </authorList>
    </citation>
    <scope>NUCLEOTIDE SEQUENCE</scope>
    <source>
        <strain evidence="4">K69-2</strain>
    </source>
</reference>
<evidence type="ECO:0000313" key="3">
    <source>
        <dbReference type="EMBL" id="MDL4935861.1"/>
    </source>
</evidence>
<reference evidence="2 11" key="4">
    <citation type="submission" date="2020-06" db="EMBL/GenBank/DDBJ databases">
        <title>Crossreactivity between MHC class I-restricted antigens from cancer cells and an enterococcal bacteriophage.</title>
        <authorList>
            <person name="Fluckiger A."/>
            <person name="Daillere R."/>
            <person name="Sassi M."/>
            <person name="Cattoir V."/>
            <person name="Kroemer G."/>
            <person name="Zitvogel L."/>
        </authorList>
    </citation>
    <scope>NUCLEOTIDE SEQUENCE [LARGE SCALE GENOMIC DNA]</scope>
    <source>
        <strain evidence="2 11">EG4</strain>
    </source>
</reference>
<dbReference type="GeneID" id="93223961"/>
<dbReference type="EMBL" id="JABXJK010000064">
    <property type="protein sequence ID" value="MBA0973416.1"/>
    <property type="molecule type" value="Genomic_DNA"/>
</dbReference>
<gene>
    <name evidence="6" type="ORF">EGM181_08435</name>
    <name evidence="5" type="ORF">GTI89_00550</name>
    <name evidence="2" type="ORF">HWH42_12650</name>
    <name evidence="7" type="ORF">NCTC12360_01035</name>
    <name evidence="4" type="ORF">P7E30_03595</name>
    <name evidence="3" type="ORF">QRX88_09060</name>
</gene>
<evidence type="ECO:0000313" key="13">
    <source>
        <dbReference type="Proteomes" id="UP001241571"/>
    </source>
</evidence>
<feature type="transmembrane region" description="Helical" evidence="1">
    <location>
        <begin position="104"/>
        <end position="123"/>
    </location>
</feature>
<evidence type="ECO:0000313" key="6">
    <source>
        <dbReference type="EMBL" id="QOG27271.1"/>
    </source>
</evidence>
<feature type="transmembrane region" description="Helical" evidence="1">
    <location>
        <begin position="12"/>
        <end position="31"/>
    </location>
</feature>
<keyword evidence="8" id="KW-1185">Reference proteome</keyword>
<evidence type="ECO:0000313" key="10">
    <source>
        <dbReference type="Proteomes" id="UP000516696"/>
    </source>
</evidence>
<dbReference type="Proteomes" id="UP000516696">
    <property type="component" value="Chromosome"/>
</dbReference>
<dbReference type="Proteomes" id="UP001183682">
    <property type="component" value="Unassembled WGS sequence"/>
</dbReference>